<feature type="domain" description="BMC circularly permuted" evidence="1">
    <location>
        <begin position="7"/>
        <end position="108"/>
    </location>
</feature>
<dbReference type="Gene3D" id="3.30.70.1710">
    <property type="match status" value="2"/>
</dbReference>
<dbReference type="RefSeq" id="WP_310456274.1">
    <property type="nucleotide sequence ID" value="NZ_JAVKPH010000004.1"/>
</dbReference>
<dbReference type="PROSITE" id="PS51931">
    <property type="entry name" value="BMC_CP"/>
    <property type="match status" value="1"/>
</dbReference>
<proteinExistence type="predicted"/>
<organism evidence="2 3">
    <name type="scientific">Ruixingdingia sedimenti</name>
    <dbReference type="NCBI Taxonomy" id="3073604"/>
    <lineage>
        <taxon>Bacteria</taxon>
        <taxon>Pseudomonadati</taxon>
        <taxon>Pseudomonadota</taxon>
        <taxon>Alphaproteobacteria</taxon>
        <taxon>Rhodobacterales</taxon>
        <taxon>Paracoccaceae</taxon>
        <taxon>Ruixingdingia</taxon>
    </lineage>
</organism>
<name>A0ABU1F6G4_9RHOB</name>
<keyword evidence="3" id="KW-1185">Reference proteome</keyword>
<dbReference type="CDD" id="cd07052">
    <property type="entry name" value="BMC_like_1_repeat2"/>
    <property type="match status" value="1"/>
</dbReference>
<protein>
    <recommendedName>
        <fullName evidence="1">BMC circularly permuted domain-containing protein</fullName>
    </recommendedName>
</protein>
<evidence type="ECO:0000259" key="1">
    <source>
        <dbReference type="PROSITE" id="PS51931"/>
    </source>
</evidence>
<evidence type="ECO:0000313" key="2">
    <source>
        <dbReference type="EMBL" id="MDR5652029.1"/>
    </source>
</evidence>
<sequence length="210" mass="22998">MTELRVYLPIEDLQPQFAAYLSSPTRARGYPPFKGQHSLIIEVAPALSIHRITDLALKEAPDMEPGILYTERQFGLLELHSDDPADLEKAGRAILNGIGAKPEDQLAPEILYHDIIDNLADQHAIILNRSRDGSILVPGVSLLIYEMAPALFACVAANEAEKAAPNAVLNDVQMMGATGRIFMSGTPRDMAIARETITTMLQGIKGRKKR</sequence>
<comment type="caution">
    <text evidence="2">The sequence shown here is derived from an EMBL/GenBank/DDBJ whole genome shotgun (WGS) entry which is preliminary data.</text>
</comment>
<gene>
    <name evidence="2" type="ORF">RGD00_05410</name>
</gene>
<dbReference type="InterPro" id="IPR037233">
    <property type="entry name" value="CcmK-like_sf"/>
</dbReference>
<evidence type="ECO:0000313" key="3">
    <source>
        <dbReference type="Proteomes" id="UP001247754"/>
    </source>
</evidence>
<dbReference type="CDD" id="cd07051">
    <property type="entry name" value="BMC_like_1_repeat1"/>
    <property type="match status" value="1"/>
</dbReference>
<dbReference type="InterPro" id="IPR044870">
    <property type="entry name" value="BMC_CP"/>
</dbReference>
<dbReference type="EMBL" id="JAVKPH010000004">
    <property type="protein sequence ID" value="MDR5652029.1"/>
    <property type="molecule type" value="Genomic_DNA"/>
</dbReference>
<dbReference type="Proteomes" id="UP001247754">
    <property type="component" value="Unassembled WGS sequence"/>
</dbReference>
<accession>A0ABU1F6G4</accession>
<reference evidence="2 3" key="1">
    <citation type="submission" date="2023-09" db="EMBL/GenBank/DDBJ databases">
        <title>Xinfangfangia sedmenti sp. nov., isolated the sedment.</title>
        <authorList>
            <person name="Xu L."/>
        </authorList>
    </citation>
    <scope>NUCLEOTIDE SEQUENCE [LARGE SCALE GENOMIC DNA]</scope>
    <source>
        <strain evidence="2 3">LG-4</strain>
    </source>
</reference>